<comment type="caution">
    <text evidence="2">The sequence shown here is derived from an EMBL/GenBank/DDBJ whole genome shotgun (WGS) entry which is preliminary data.</text>
</comment>
<dbReference type="PANTHER" id="PTHR19328:SF75">
    <property type="entry name" value="ALDOSE SUGAR DEHYDROGENASE YLII"/>
    <property type="match status" value="1"/>
</dbReference>
<evidence type="ECO:0000313" key="3">
    <source>
        <dbReference type="Proteomes" id="UP000703674"/>
    </source>
</evidence>
<keyword evidence="3" id="KW-1185">Reference proteome</keyword>
<organism evidence="2 3">
    <name type="scientific">Salinimicrobium oceani</name>
    <dbReference type="NCBI Taxonomy" id="2722702"/>
    <lineage>
        <taxon>Bacteria</taxon>
        <taxon>Pseudomonadati</taxon>
        <taxon>Bacteroidota</taxon>
        <taxon>Flavobacteriia</taxon>
        <taxon>Flavobacteriales</taxon>
        <taxon>Flavobacteriaceae</taxon>
        <taxon>Salinimicrobium</taxon>
    </lineage>
</organism>
<name>A0ABX1CUG5_9FLAO</name>
<reference evidence="2 3" key="1">
    <citation type="submission" date="2020-03" db="EMBL/GenBank/DDBJ databases">
        <title>Salinimicrobium sp. nov, isolated from SCS.</title>
        <authorList>
            <person name="Cao W.R."/>
        </authorList>
    </citation>
    <scope>NUCLEOTIDE SEQUENCE [LARGE SCALE GENOMIC DNA]</scope>
    <source>
        <strain evidence="3">J15B91</strain>
    </source>
</reference>
<dbReference type="Pfam" id="PF07995">
    <property type="entry name" value="GSDH"/>
    <property type="match status" value="1"/>
</dbReference>
<dbReference type="Proteomes" id="UP000703674">
    <property type="component" value="Unassembled WGS sequence"/>
</dbReference>
<gene>
    <name evidence="2" type="ORF">HC175_01250</name>
</gene>
<dbReference type="InterPro" id="IPR011041">
    <property type="entry name" value="Quinoprot_gluc/sorb_DH_b-prop"/>
</dbReference>
<dbReference type="InterPro" id="IPR012938">
    <property type="entry name" value="Glc/Sorbosone_DH"/>
</dbReference>
<feature type="domain" description="Glucose/Sorbosone dehydrogenase" evidence="1">
    <location>
        <begin position="5"/>
        <end position="327"/>
    </location>
</feature>
<evidence type="ECO:0000259" key="1">
    <source>
        <dbReference type="Pfam" id="PF07995"/>
    </source>
</evidence>
<dbReference type="PANTHER" id="PTHR19328">
    <property type="entry name" value="HEDGEHOG-INTERACTING PROTEIN"/>
    <property type="match status" value="1"/>
</dbReference>
<dbReference type="EMBL" id="JAAVJR010000001">
    <property type="protein sequence ID" value="NJW51540.1"/>
    <property type="molecule type" value="Genomic_DNA"/>
</dbReference>
<sequence length="400" mass="43083">MESPDESGRLFVIDQVGKIWVLDDAGNKETTPFLDITDKMTPLNPNYDERGLLGLAFHPGYQNNGRFFVYYTAPPNAGGPEEGETWNNISRISEFAVSANNPALADAGSEKIILEVDQPQGNHEGGTIAFGPDGYLYISIGDGGAANDVAAGHVEDWYDVNAGGNGQDIESNLLGDILRIDVNGSPPYAIPSDNPFIDHPGLDEIYAYGFRNPFRFSFDMGGSNVLLAGDAGQNLFEEINLVEKGGNYGWNVKEGTVCFDASNNENILEQCPEEDVYGNELMDPVIVMNNFSNPAGGNTITIIGGYVYRGTDIPELAGKYIFGSFSQDFEPKGQLFQAIPAAGAMWSFNDLEPKSYSGNLGHYVKGLGQDLNGEIYVAASTNIGPSGNTGKILKLALVEE</sequence>
<dbReference type="Gene3D" id="2.120.10.30">
    <property type="entry name" value="TolB, C-terminal domain"/>
    <property type="match status" value="1"/>
</dbReference>
<proteinExistence type="predicted"/>
<protein>
    <submittedName>
        <fullName evidence="2">PQQ-dependent sugar dehydrogenase</fullName>
    </submittedName>
</protein>
<evidence type="ECO:0000313" key="2">
    <source>
        <dbReference type="EMBL" id="NJW51540.1"/>
    </source>
</evidence>
<dbReference type="SUPFAM" id="SSF50952">
    <property type="entry name" value="Soluble quinoprotein glucose dehydrogenase"/>
    <property type="match status" value="1"/>
</dbReference>
<accession>A0ABX1CUG5</accession>
<dbReference type="InterPro" id="IPR011042">
    <property type="entry name" value="6-blade_b-propeller_TolB-like"/>
</dbReference>